<accession>A0A2P6QW58</accession>
<protein>
    <submittedName>
        <fullName evidence="1">Uncharacterized protein</fullName>
    </submittedName>
</protein>
<dbReference type="Gramene" id="PRQ38391">
    <property type="protein sequence ID" value="PRQ38391"/>
    <property type="gene ID" value="RchiOBHm_Chr4g0413381"/>
</dbReference>
<dbReference type="Proteomes" id="UP000238479">
    <property type="component" value="Chromosome 4"/>
</dbReference>
<dbReference type="EMBL" id="PDCK01000042">
    <property type="protein sequence ID" value="PRQ38391.1"/>
    <property type="molecule type" value="Genomic_DNA"/>
</dbReference>
<name>A0A2P6QW58_ROSCH</name>
<dbReference type="AlphaFoldDB" id="A0A2P6QW58"/>
<keyword evidence="2" id="KW-1185">Reference proteome</keyword>
<sequence length="44" mass="5310">MLQFRAIADQLFHNLDYHEHVRKQVINQELWLVASYELAGLRRS</sequence>
<proteinExistence type="predicted"/>
<organism evidence="1 2">
    <name type="scientific">Rosa chinensis</name>
    <name type="common">China rose</name>
    <dbReference type="NCBI Taxonomy" id="74649"/>
    <lineage>
        <taxon>Eukaryota</taxon>
        <taxon>Viridiplantae</taxon>
        <taxon>Streptophyta</taxon>
        <taxon>Embryophyta</taxon>
        <taxon>Tracheophyta</taxon>
        <taxon>Spermatophyta</taxon>
        <taxon>Magnoliopsida</taxon>
        <taxon>eudicotyledons</taxon>
        <taxon>Gunneridae</taxon>
        <taxon>Pentapetalae</taxon>
        <taxon>rosids</taxon>
        <taxon>fabids</taxon>
        <taxon>Rosales</taxon>
        <taxon>Rosaceae</taxon>
        <taxon>Rosoideae</taxon>
        <taxon>Rosoideae incertae sedis</taxon>
        <taxon>Rosa</taxon>
    </lineage>
</organism>
<evidence type="ECO:0000313" key="2">
    <source>
        <dbReference type="Proteomes" id="UP000238479"/>
    </source>
</evidence>
<reference evidence="1 2" key="1">
    <citation type="journal article" date="2018" name="Nat. Genet.">
        <title>The Rosa genome provides new insights in the design of modern roses.</title>
        <authorList>
            <person name="Bendahmane M."/>
        </authorList>
    </citation>
    <scope>NUCLEOTIDE SEQUENCE [LARGE SCALE GENOMIC DNA]</scope>
    <source>
        <strain evidence="2">cv. Old Blush</strain>
    </source>
</reference>
<evidence type="ECO:0000313" key="1">
    <source>
        <dbReference type="EMBL" id="PRQ38391.1"/>
    </source>
</evidence>
<gene>
    <name evidence="1" type="ORF">RchiOBHm_Chr4g0413381</name>
</gene>
<comment type="caution">
    <text evidence="1">The sequence shown here is derived from an EMBL/GenBank/DDBJ whole genome shotgun (WGS) entry which is preliminary data.</text>
</comment>
<dbReference type="Gene3D" id="6.10.20.180">
    <property type="match status" value="1"/>
</dbReference>